<name>A0A917DT55_9SPHN</name>
<reference evidence="2" key="1">
    <citation type="journal article" date="2014" name="Int. J. Syst. Evol. Microbiol.">
        <title>Complete genome sequence of Corynebacterium casei LMG S-19264T (=DSM 44701T), isolated from a smear-ripened cheese.</title>
        <authorList>
            <consortium name="US DOE Joint Genome Institute (JGI-PGF)"/>
            <person name="Walter F."/>
            <person name="Albersmeier A."/>
            <person name="Kalinowski J."/>
            <person name="Ruckert C."/>
        </authorList>
    </citation>
    <scope>NUCLEOTIDE SEQUENCE</scope>
    <source>
        <strain evidence="2">CGMCC 1.15360</strain>
    </source>
</reference>
<evidence type="ECO:0000313" key="3">
    <source>
        <dbReference type="Proteomes" id="UP000612349"/>
    </source>
</evidence>
<evidence type="ECO:0000259" key="1">
    <source>
        <dbReference type="Pfam" id="PF02108"/>
    </source>
</evidence>
<comment type="caution">
    <text evidence="2">The sequence shown here is derived from an EMBL/GenBank/DDBJ whole genome shotgun (WGS) entry which is preliminary data.</text>
</comment>
<dbReference type="Proteomes" id="UP000612349">
    <property type="component" value="Unassembled WGS sequence"/>
</dbReference>
<keyword evidence="3" id="KW-1185">Reference proteome</keyword>
<dbReference type="RefSeq" id="WP_066775102.1">
    <property type="nucleotide sequence ID" value="NZ_BMIP01000002.1"/>
</dbReference>
<organism evidence="2 3">
    <name type="scientific">Croceicoccus mobilis</name>
    <dbReference type="NCBI Taxonomy" id="1703339"/>
    <lineage>
        <taxon>Bacteria</taxon>
        <taxon>Pseudomonadati</taxon>
        <taxon>Pseudomonadota</taxon>
        <taxon>Alphaproteobacteria</taxon>
        <taxon>Sphingomonadales</taxon>
        <taxon>Erythrobacteraceae</taxon>
        <taxon>Croceicoccus</taxon>
    </lineage>
</organism>
<sequence>MFEDFPGHASDVPAAVSLASLSQGLGFRADRRFAPGMPACAPQPPEPDAAQTAYADGFAAGIAQARAEMEARHGADENARAALMPTFRRLDEEARAGLSRDLRDIVAALCEETLAPMAMDENALVRRIDAALALLSESGPRTICLNPIDLALVADDAPADWRFRPDPALERGALRVETADGGIEDGPASWRQRIAEALDR</sequence>
<dbReference type="EMBL" id="BMIP01000002">
    <property type="protein sequence ID" value="GGD64316.1"/>
    <property type="molecule type" value="Genomic_DNA"/>
</dbReference>
<evidence type="ECO:0000313" key="2">
    <source>
        <dbReference type="EMBL" id="GGD64316.1"/>
    </source>
</evidence>
<feature type="domain" description="Flagellar assembly protein FliH/Type III secretion system HrpE" evidence="1">
    <location>
        <begin position="84"/>
        <end position="184"/>
    </location>
</feature>
<proteinExistence type="predicted"/>
<dbReference type="Pfam" id="PF02108">
    <property type="entry name" value="FliH"/>
    <property type="match status" value="1"/>
</dbReference>
<reference evidence="2" key="2">
    <citation type="submission" date="2020-09" db="EMBL/GenBank/DDBJ databases">
        <authorList>
            <person name="Sun Q."/>
            <person name="Zhou Y."/>
        </authorList>
    </citation>
    <scope>NUCLEOTIDE SEQUENCE</scope>
    <source>
        <strain evidence="2">CGMCC 1.15360</strain>
    </source>
</reference>
<protein>
    <recommendedName>
        <fullName evidence="1">Flagellar assembly protein FliH/Type III secretion system HrpE domain-containing protein</fullName>
    </recommendedName>
</protein>
<dbReference type="AlphaFoldDB" id="A0A917DT55"/>
<accession>A0A917DT55</accession>
<gene>
    <name evidence="2" type="ORF">GCM10010990_12220</name>
</gene>
<dbReference type="InterPro" id="IPR018035">
    <property type="entry name" value="Flagellar_FliH/T3SS_HrpE"/>
</dbReference>